<dbReference type="EMBL" id="SWAU01000001">
    <property type="protein sequence ID" value="TKA98537.1"/>
    <property type="molecule type" value="Genomic_DNA"/>
</dbReference>
<organism evidence="1 2">
    <name type="scientific">Cereibacter changlensis</name>
    <dbReference type="NCBI Taxonomy" id="402884"/>
    <lineage>
        <taxon>Bacteria</taxon>
        <taxon>Pseudomonadati</taxon>
        <taxon>Pseudomonadota</taxon>
        <taxon>Alphaproteobacteria</taxon>
        <taxon>Rhodobacterales</taxon>
        <taxon>Paracoccaceae</taxon>
        <taxon>Cereibacter</taxon>
    </lineage>
</organism>
<comment type="caution">
    <text evidence="1">The sequence shown here is derived from an EMBL/GenBank/DDBJ whole genome shotgun (WGS) entry which is preliminary data.</text>
</comment>
<gene>
    <name evidence="1" type="ORF">FAZ78_00320</name>
</gene>
<sequence>MSDVDHVDVLTAIREKMVAGRRAAALKFSEPIEGEAAFMRYQAQIDAVDRAIADETSSRPRVAQIFMKNRHK</sequence>
<reference evidence="1 2" key="1">
    <citation type="submission" date="2019-04" db="EMBL/GenBank/DDBJ databases">
        <title>Crypto-aerobic microbial life in anoxic (sulfidic) marine sediments.</title>
        <authorList>
            <person name="Bhattacharya S."/>
            <person name="Roy C."/>
            <person name="Mondal N."/>
            <person name="Sarkar J."/>
            <person name="Mandal S."/>
            <person name="Rameez M.J."/>
            <person name="Ghosh W."/>
        </authorList>
    </citation>
    <scope>NUCLEOTIDE SEQUENCE [LARGE SCALE GENOMIC DNA]</scope>
    <source>
        <strain evidence="1 2">SBBC</strain>
    </source>
</reference>
<evidence type="ECO:0000313" key="2">
    <source>
        <dbReference type="Proteomes" id="UP000306340"/>
    </source>
</evidence>
<dbReference type="AlphaFoldDB" id="A0A4V5NPB7"/>
<proteinExistence type="predicted"/>
<dbReference type="RefSeq" id="WP_136790802.1">
    <property type="nucleotide sequence ID" value="NZ_SWAU01000001.1"/>
</dbReference>
<evidence type="ECO:0000313" key="1">
    <source>
        <dbReference type="EMBL" id="TKA98537.1"/>
    </source>
</evidence>
<name>A0A4V5NPB7_9RHOB</name>
<dbReference type="Proteomes" id="UP000306340">
    <property type="component" value="Unassembled WGS sequence"/>
</dbReference>
<protein>
    <submittedName>
        <fullName evidence="1">Uncharacterized protein</fullName>
    </submittedName>
</protein>
<accession>A0A4V5NPB7</accession>